<protein>
    <submittedName>
        <fullName evidence="10">Minor histocompatibility antigen H13</fullName>
    </submittedName>
</protein>
<evidence type="ECO:0000256" key="4">
    <source>
        <dbReference type="ARBA" id="ARBA00022801"/>
    </source>
</evidence>
<evidence type="ECO:0000313" key="10">
    <source>
        <dbReference type="EMBL" id="JAC69357.1"/>
    </source>
</evidence>
<feature type="transmembrane region" description="Helical" evidence="9">
    <location>
        <begin position="249"/>
        <end position="268"/>
    </location>
</feature>
<feature type="transmembrane region" description="Helical" evidence="9">
    <location>
        <begin position="150"/>
        <end position="172"/>
    </location>
</feature>
<evidence type="ECO:0000256" key="8">
    <source>
        <dbReference type="SAM" id="MobiDB-lite"/>
    </source>
</evidence>
<dbReference type="InterPro" id="IPR007369">
    <property type="entry name" value="Peptidase_A22B_SPP"/>
</dbReference>
<feature type="transmembrane region" description="Helical" evidence="9">
    <location>
        <begin position="289"/>
        <end position="306"/>
    </location>
</feature>
<dbReference type="AlphaFoldDB" id="A0A061R8S2"/>
<keyword evidence="5" id="KW-0256">Endoplasmic reticulum</keyword>
<feature type="transmembrane region" description="Helical" evidence="9">
    <location>
        <begin position="98"/>
        <end position="120"/>
    </location>
</feature>
<evidence type="ECO:0000256" key="5">
    <source>
        <dbReference type="ARBA" id="ARBA00022824"/>
    </source>
</evidence>
<evidence type="ECO:0000256" key="6">
    <source>
        <dbReference type="ARBA" id="ARBA00022989"/>
    </source>
</evidence>
<dbReference type="MEROPS" id="A22.A15"/>
<accession>A0A061R8S2</accession>
<feature type="transmembrane region" description="Helical" evidence="9">
    <location>
        <begin position="312"/>
        <end position="329"/>
    </location>
</feature>
<dbReference type="InterPro" id="IPR006639">
    <property type="entry name" value="Preselin/SPP"/>
</dbReference>
<keyword evidence="4" id="KW-0378">Hydrolase</keyword>
<evidence type="ECO:0000256" key="9">
    <source>
        <dbReference type="SAM" id="Phobius"/>
    </source>
</evidence>
<dbReference type="GO" id="GO:0042500">
    <property type="term" value="F:aspartic endopeptidase activity, intramembrane cleaving"/>
    <property type="evidence" value="ECO:0007669"/>
    <property type="project" value="InterPro"/>
</dbReference>
<sequence>MSKTTDLQQSLPCPKIHLALLCWSLLPTLLHVNPNLNVVVTASLAVLTGSWRSVKPTPVPLQDRMSKQDAVRMPIVGSVVLFSLFVMFTFLPKDLVNLCLSGYFVLLGTFAISGTVLPFVEPLFPKGLREHGFNVHLPKVPFVMKEDTDISFTLPDLVCFLMSSVFCIWYCAQKHWYANNALGLAFSVQGIEHLSLGSVQVGAIMMVGLFVYDIFWVFCTPVMVSVAKSFDAPIKLLFPRPSGVDGRQFSMLGLGDIVVPGLFVALMLRYDVHQDKSTGRSSSYFHSVFWGYVAGLVATILVMNIFEAAQPALLYIVPSVLGAVALHAASRGELLKVFAFEEEHPPEGGEGSAQSEKQADGAETEDKKAQ</sequence>
<feature type="region of interest" description="Disordered" evidence="8">
    <location>
        <begin position="343"/>
        <end position="370"/>
    </location>
</feature>
<dbReference type="GO" id="GO:0033619">
    <property type="term" value="P:membrane protein proteolysis"/>
    <property type="evidence" value="ECO:0007669"/>
    <property type="project" value="TreeGrafter"/>
</dbReference>
<gene>
    <name evidence="10" type="primary">HM13</name>
    <name evidence="10" type="ORF">TSPGSL018_6575</name>
</gene>
<organism evidence="10">
    <name type="scientific">Tetraselmis sp. GSL018</name>
    <dbReference type="NCBI Taxonomy" id="582737"/>
    <lineage>
        <taxon>Eukaryota</taxon>
        <taxon>Viridiplantae</taxon>
        <taxon>Chlorophyta</taxon>
        <taxon>core chlorophytes</taxon>
        <taxon>Chlorodendrophyceae</taxon>
        <taxon>Chlorodendrales</taxon>
        <taxon>Chlorodendraceae</taxon>
        <taxon>Tetraselmis</taxon>
    </lineage>
</organism>
<feature type="transmembrane region" description="Helical" evidence="9">
    <location>
        <begin position="71"/>
        <end position="91"/>
    </location>
</feature>
<evidence type="ECO:0000256" key="3">
    <source>
        <dbReference type="ARBA" id="ARBA00022692"/>
    </source>
</evidence>
<keyword evidence="6 9" id="KW-1133">Transmembrane helix</keyword>
<dbReference type="GO" id="GO:0098554">
    <property type="term" value="C:cytoplasmic side of endoplasmic reticulum membrane"/>
    <property type="evidence" value="ECO:0007669"/>
    <property type="project" value="TreeGrafter"/>
</dbReference>
<reference evidence="10" key="1">
    <citation type="submission" date="2014-05" db="EMBL/GenBank/DDBJ databases">
        <title>The transcriptome of the halophilic microalga Tetraselmis sp. GSL018 isolated from the Great Salt Lake, Utah.</title>
        <authorList>
            <person name="Jinkerson R.E."/>
            <person name="D'Adamo S."/>
            <person name="Posewitz M.C."/>
        </authorList>
    </citation>
    <scope>NUCLEOTIDE SEQUENCE</scope>
    <source>
        <strain evidence="10">GSL018</strain>
    </source>
</reference>
<keyword evidence="7 9" id="KW-0472">Membrane</keyword>
<dbReference type="EMBL" id="GBEZ01016935">
    <property type="protein sequence ID" value="JAC69357.1"/>
    <property type="molecule type" value="Transcribed_RNA"/>
</dbReference>
<dbReference type="GO" id="GO:0006465">
    <property type="term" value="P:signal peptide processing"/>
    <property type="evidence" value="ECO:0007669"/>
    <property type="project" value="TreeGrafter"/>
</dbReference>
<dbReference type="GO" id="GO:0098553">
    <property type="term" value="C:lumenal side of endoplasmic reticulum membrane"/>
    <property type="evidence" value="ECO:0007669"/>
    <property type="project" value="TreeGrafter"/>
</dbReference>
<evidence type="ECO:0000256" key="1">
    <source>
        <dbReference type="ARBA" id="ARBA00004477"/>
    </source>
</evidence>
<feature type="compositionally biased region" description="Basic and acidic residues" evidence="8">
    <location>
        <begin position="357"/>
        <end position="370"/>
    </location>
</feature>
<comment type="similarity">
    <text evidence="2">Belongs to the peptidase A22B family.</text>
</comment>
<dbReference type="PANTHER" id="PTHR12174:SF23">
    <property type="entry name" value="MINOR HISTOCOMPATIBILITY ANTIGEN H13"/>
    <property type="match status" value="1"/>
</dbReference>
<dbReference type="Pfam" id="PF04258">
    <property type="entry name" value="Peptidase_A22B"/>
    <property type="match status" value="1"/>
</dbReference>
<evidence type="ECO:0000256" key="2">
    <source>
        <dbReference type="ARBA" id="ARBA00006859"/>
    </source>
</evidence>
<dbReference type="SMART" id="SM00730">
    <property type="entry name" value="PSN"/>
    <property type="match status" value="1"/>
</dbReference>
<name>A0A061R8S2_9CHLO</name>
<keyword evidence="3 9" id="KW-0812">Transmembrane</keyword>
<feature type="transmembrane region" description="Helical" evidence="9">
    <location>
        <begin position="193"/>
        <end position="218"/>
    </location>
</feature>
<proteinExistence type="inferred from homology"/>
<evidence type="ECO:0000256" key="7">
    <source>
        <dbReference type="ARBA" id="ARBA00023136"/>
    </source>
</evidence>
<comment type="subcellular location">
    <subcellularLocation>
        <location evidence="1">Endoplasmic reticulum membrane</location>
        <topology evidence="1">Multi-pass membrane protein</topology>
    </subcellularLocation>
</comment>
<dbReference type="PANTHER" id="PTHR12174">
    <property type="entry name" value="SIGNAL PEPTIDE PEPTIDASE"/>
    <property type="match status" value="1"/>
</dbReference>